<name>A0A0C9Z598_9AGAM</name>
<reference evidence="4" key="2">
    <citation type="submission" date="2015-01" db="EMBL/GenBank/DDBJ databases">
        <title>Evolutionary Origins and Diversification of the Mycorrhizal Mutualists.</title>
        <authorList>
            <consortium name="DOE Joint Genome Institute"/>
            <consortium name="Mycorrhizal Genomics Consortium"/>
            <person name="Kohler A."/>
            <person name="Kuo A."/>
            <person name="Nagy L.G."/>
            <person name="Floudas D."/>
            <person name="Copeland A."/>
            <person name="Barry K.W."/>
            <person name="Cichocki N."/>
            <person name="Veneault-Fourrey C."/>
            <person name="LaButti K."/>
            <person name="Lindquist E.A."/>
            <person name="Lipzen A."/>
            <person name="Lundell T."/>
            <person name="Morin E."/>
            <person name="Murat C."/>
            <person name="Riley R."/>
            <person name="Ohm R."/>
            <person name="Sun H."/>
            <person name="Tunlid A."/>
            <person name="Henrissat B."/>
            <person name="Grigoriev I.V."/>
            <person name="Hibbett D.S."/>
            <person name="Martin F."/>
        </authorList>
    </citation>
    <scope>NUCLEOTIDE SEQUENCE [LARGE SCALE GENOMIC DNA]</scope>
    <source>
        <strain evidence="4">441</strain>
    </source>
</reference>
<feature type="compositionally biased region" description="Low complexity" evidence="2">
    <location>
        <begin position="309"/>
        <end position="322"/>
    </location>
</feature>
<feature type="coiled-coil region" evidence="1">
    <location>
        <begin position="153"/>
        <end position="198"/>
    </location>
</feature>
<evidence type="ECO:0000256" key="2">
    <source>
        <dbReference type="SAM" id="MobiDB-lite"/>
    </source>
</evidence>
<accession>A0A0C9Z598</accession>
<feature type="region of interest" description="Disordered" evidence="2">
    <location>
        <begin position="265"/>
        <end position="340"/>
    </location>
</feature>
<evidence type="ECO:0000256" key="1">
    <source>
        <dbReference type="SAM" id="Coils"/>
    </source>
</evidence>
<keyword evidence="4" id="KW-1185">Reference proteome</keyword>
<dbReference type="HOGENOM" id="CLU_486775_0_0_1"/>
<dbReference type="STRING" id="765257.A0A0C9Z598"/>
<dbReference type="EMBL" id="KN833823">
    <property type="protein sequence ID" value="KIK17612.1"/>
    <property type="molecule type" value="Genomic_DNA"/>
</dbReference>
<reference evidence="3 4" key="1">
    <citation type="submission" date="2014-04" db="EMBL/GenBank/DDBJ databases">
        <authorList>
            <consortium name="DOE Joint Genome Institute"/>
            <person name="Kuo A."/>
            <person name="Kohler A."/>
            <person name="Costa M.D."/>
            <person name="Nagy L.G."/>
            <person name="Floudas D."/>
            <person name="Copeland A."/>
            <person name="Barry K.W."/>
            <person name="Cichocki N."/>
            <person name="Veneault-Fourrey C."/>
            <person name="LaButti K."/>
            <person name="Lindquist E.A."/>
            <person name="Lipzen A."/>
            <person name="Lundell T."/>
            <person name="Morin E."/>
            <person name="Murat C."/>
            <person name="Sun H."/>
            <person name="Tunlid A."/>
            <person name="Henrissat B."/>
            <person name="Grigoriev I.V."/>
            <person name="Hibbett D.S."/>
            <person name="Martin F."/>
            <person name="Nordberg H.P."/>
            <person name="Cantor M.N."/>
            <person name="Hua S.X."/>
        </authorList>
    </citation>
    <scope>NUCLEOTIDE SEQUENCE [LARGE SCALE GENOMIC DNA]</scope>
    <source>
        <strain evidence="3 4">441</strain>
    </source>
</reference>
<dbReference type="Proteomes" id="UP000054018">
    <property type="component" value="Unassembled WGS sequence"/>
</dbReference>
<proteinExistence type="predicted"/>
<sequence>MGPSRKPSHDELKTLLWQKDEQITALKRQLETCSARASATHIRLLKTVDVLDSLRAQHALEISAVEQEKIKLACDVDQWRTISKALEVEKDEMKNVVEDLIEKIQISNEWSSWPCSRMHITKAAELPYTPANGLESNTRSPSDDLLAYASAIIARLRSELEFERREHRKTIEEANLHIEELEAQVAIRETELEACIRLPGQRVFEGDTGSRLPVRKIPTKVRLCPKTLSDQECLHVLESNSVRNRSMETEIRGILAKLEEARLAAPSTNGPDCHPEVLQSGTPLSNGNLAHNSRSVRCASPEAQTPRASTTPTPNLPLSLPPKNDGEPQHYPLSTHPPDSPSAMLAIVELDNHIREMSAQTEAAKAERQALVAAAARQKRVTSGTNAHSTEDILRIEEECVRLSAQVCHLRQQMDRAKVETSSREEGLLKEIEVLRSRVRGMFSPPVPVDASISEESMELATPLQPTLLLSARSPDTLPEPIDPSLIPLPFSPVRTSSPSVSPQCVSSHSPTFSDIQRVQDALTTAKENLAQKENALAQLRAEVEDLRRQIPLPSPSQDKQP</sequence>
<protein>
    <submittedName>
        <fullName evidence="3">Uncharacterized protein</fullName>
    </submittedName>
</protein>
<evidence type="ECO:0000313" key="3">
    <source>
        <dbReference type="EMBL" id="KIK17612.1"/>
    </source>
</evidence>
<feature type="coiled-coil region" evidence="1">
    <location>
        <begin position="516"/>
        <end position="550"/>
    </location>
</feature>
<evidence type="ECO:0000313" key="4">
    <source>
        <dbReference type="Proteomes" id="UP000054018"/>
    </source>
</evidence>
<gene>
    <name evidence="3" type="ORF">PISMIDRAFT_214604</name>
</gene>
<keyword evidence="1" id="KW-0175">Coiled coil</keyword>
<dbReference type="OrthoDB" id="2800708at2759"/>
<feature type="compositionally biased region" description="Polar residues" evidence="2">
    <location>
        <begin position="279"/>
        <end position="295"/>
    </location>
</feature>
<dbReference type="AlphaFoldDB" id="A0A0C9Z598"/>
<organism evidence="3 4">
    <name type="scientific">Pisolithus microcarpus 441</name>
    <dbReference type="NCBI Taxonomy" id="765257"/>
    <lineage>
        <taxon>Eukaryota</taxon>
        <taxon>Fungi</taxon>
        <taxon>Dikarya</taxon>
        <taxon>Basidiomycota</taxon>
        <taxon>Agaricomycotina</taxon>
        <taxon>Agaricomycetes</taxon>
        <taxon>Agaricomycetidae</taxon>
        <taxon>Boletales</taxon>
        <taxon>Sclerodermatineae</taxon>
        <taxon>Pisolithaceae</taxon>
        <taxon>Pisolithus</taxon>
    </lineage>
</organism>